<organism evidence="2">
    <name type="scientific">Fagus sylvatica</name>
    <name type="common">Beechnut</name>
    <dbReference type="NCBI Taxonomy" id="28930"/>
    <lineage>
        <taxon>Eukaryota</taxon>
        <taxon>Viridiplantae</taxon>
        <taxon>Streptophyta</taxon>
        <taxon>Embryophyta</taxon>
        <taxon>Tracheophyta</taxon>
        <taxon>Spermatophyta</taxon>
        <taxon>Magnoliopsida</taxon>
        <taxon>eudicotyledons</taxon>
        <taxon>Gunneridae</taxon>
        <taxon>Pentapetalae</taxon>
        <taxon>rosids</taxon>
        <taxon>fabids</taxon>
        <taxon>Fagales</taxon>
        <taxon>Fagaceae</taxon>
        <taxon>Fagus</taxon>
    </lineage>
</organism>
<accession>A0A2N9ESM3</accession>
<evidence type="ECO:0000313" key="2">
    <source>
        <dbReference type="EMBL" id="SPC77670.1"/>
    </source>
</evidence>
<dbReference type="AlphaFoldDB" id="A0A2N9ESM3"/>
<feature type="compositionally biased region" description="Basic and acidic residues" evidence="1">
    <location>
        <begin position="31"/>
        <end position="44"/>
    </location>
</feature>
<sequence>MEDPVSTVIVGVGSTNYTNHRQVFTVSSGESVEHTESTDGEGHHTSSHAFGSSVAIGRVACVELVIAADQVQLRLGDQVV</sequence>
<feature type="region of interest" description="Disordered" evidence="1">
    <location>
        <begin position="27"/>
        <end position="49"/>
    </location>
</feature>
<evidence type="ECO:0000256" key="1">
    <source>
        <dbReference type="SAM" id="MobiDB-lite"/>
    </source>
</evidence>
<reference evidence="2" key="1">
    <citation type="submission" date="2018-02" db="EMBL/GenBank/DDBJ databases">
        <authorList>
            <person name="Cohen D.B."/>
            <person name="Kent A.D."/>
        </authorList>
    </citation>
    <scope>NUCLEOTIDE SEQUENCE</scope>
</reference>
<dbReference type="EMBL" id="OIVN01000287">
    <property type="protein sequence ID" value="SPC77670.1"/>
    <property type="molecule type" value="Genomic_DNA"/>
</dbReference>
<name>A0A2N9ESM3_FAGSY</name>
<proteinExistence type="predicted"/>
<protein>
    <submittedName>
        <fullName evidence="2">Uncharacterized protein</fullName>
    </submittedName>
</protein>
<gene>
    <name evidence="2" type="ORF">FSB_LOCUS5552</name>
</gene>